<evidence type="ECO:0000256" key="1">
    <source>
        <dbReference type="SAM" id="MobiDB-lite"/>
    </source>
</evidence>
<evidence type="ECO:0000313" key="2">
    <source>
        <dbReference type="EMBL" id="KAE8964524.1"/>
    </source>
</evidence>
<comment type="caution">
    <text evidence="2">The sequence shown here is derived from an EMBL/GenBank/DDBJ whole genome shotgun (WGS) entry which is preliminary data.</text>
</comment>
<name>A0A6A3H6B2_9STRA</name>
<proteinExistence type="predicted"/>
<reference evidence="2 3" key="1">
    <citation type="submission" date="2018-09" db="EMBL/GenBank/DDBJ databases">
        <title>Genomic investigation of the strawberry pathogen Phytophthora fragariae indicates pathogenicity is determined by transcriptional variation in three key races.</title>
        <authorList>
            <person name="Adams T.M."/>
            <person name="Armitage A.D."/>
            <person name="Sobczyk M.K."/>
            <person name="Bates H.J."/>
            <person name="Dunwell J.M."/>
            <person name="Nellist C.F."/>
            <person name="Harrison R.J."/>
        </authorList>
    </citation>
    <scope>NUCLEOTIDE SEQUENCE [LARGE SCALE GENOMIC DNA]</scope>
    <source>
        <strain evidence="2 3">SCRP249</strain>
    </source>
</reference>
<feature type="region of interest" description="Disordered" evidence="1">
    <location>
        <begin position="91"/>
        <end position="115"/>
    </location>
</feature>
<sequence length="147" mass="16044">MLARSSLVSFAPVVSVGPAVSSACTTWSTSSSPAWGPSRTGRRCPSPPDCLVPCPCRSASSSPPTTSLAQVTRFRRTACSLADRRRLRRRHCFPPYRSSPPPYRSSPLPHQQPASVLPAVSSPAVAYQSPPIPKLWLVLWRERLPPR</sequence>
<gene>
    <name evidence="2" type="ORF">PR001_g29030</name>
</gene>
<protein>
    <submittedName>
        <fullName evidence="2">Uncharacterized protein</fullName>
    </submittedName>
</protein>
<evidence type="ECO:0000313" key="3">
    <source>
        <dbReference type="Proteomes" id="UP000429607"/>
    </source>
</evidence>
<dbReference type="PROSITE" id="PS51257">
    <property type="entry name" value="PROKAR_LIPOPROTEIN"/>
    <property type="match status" value="1"/>
</dbReference>
<dbReference type="EMBL" id="QXFV01005552">
    <property type="protein sequence ID" value="KAE8964524.1"/>
    <property type="molecule type" value="Genomic_DNA"/>
</dbReference>
<organism evidence="2 3">
    <name type="scientific">Phytophthora rubi</name>
    <dbReference type="NCBI Taxonomy" id="129364"/>
    <lineage>
        <taxon>Eukaryota</taxon>
        <taxon>Sar</taxon>
        <taxon>Stramenopiles</taxon>
        <taxon>Oomycota</taxon>
        <taxon>Peronosporomycetes</taxon>
        <taxon>Peronosporales</taxon>
        <taxon>Peronosporaceae</taxon>
        <taxon>Phytophthora</taxon>
    </lineage>
</organism>
<accession>A0A6A3H6B2</accession>
<dbReference type="AlphaFoldDB" id="A0A6A3H6B2"/>
<dbReference type="Proteomes" id="UP000429607">
    <property type="component" value="Unassembled WGS sequence"/>
</dbReference>